<dbReference type="SUPFAM" id="SSF54768">
    <property type="entry name" value="dsRNA-binding domain-like"/>
    <property type="match status" value="1"/>
</dbReference>
<evidence type="ECO:0000313" key="11">
    <source>
        <dbReference type="Proteomes" id="UP001363151"/>
    </source>
</evidence>
<reference evidence="10 11" key="1">
    <citation type="submission" date="2024-03" db="EMBL/GenBank/DDBJ databases">
        <title>Aureococcus anophagefferens CCMP1851 and Kratosvirus quantuckense: Draft genome of a second virus-susceptible host strain in the model system.</title>
        <authorList>
            <person name="Chase E."/>
            <person name="Truchon A.R."/>
            <person name="Schepens W."/>
            <person name="Wilhelm S.W."/>
        </authorList>
    </citation>
    <scope>NUCLEOTIDE SEQUENCE [LARGE SCALE GENOMIC DNA]</scope>
    <source>
        <strain evidence="10 11">CCMP1851</strain>
    </source>
</reference>
<keyword evidence="3 7" id="KW-0689">Ribosomal protein</keyword>
<dbReference type="InterPro" id="IPR018192">
    <property type="entry name" value="Ribosomal_uS5_N_CS"/>
</dbReference>
<name>A0ABR1G0C6_AURAN</name>
<dbReference type="GO" id="GO:0005840">
    <property type="term" value="C:ribosome"/>
    <property type="evidence" value="ECO:0007669"/>
    <property type="project" value="UniProtKB-KW"/>
</dbReference>
<comment type="similarity">
    <text evidence="2 8">Belongs to the universal ribosomal protein uS5 family.</text>
</comment>
<comment type="caution">
    <text evidence="10">The sequence shown here is derived from an EMBL/GenBank/DDBJ whole genome shotgun (WGS) entry which is preliminary data.</text>
</comment>
<dbReference type="PROSITE" id="PS00585">
    <property type="entry name" value="RIBOSOMAL_S5"/>
    <property type="match status" value="1"/>
</dbReference>
<organism evidence="10 11">
    <name type="scientific">Aureococcus anophagefferens</name>
    <name type="common">Harmful bloom alga</name>
    <dbReference type="NCBI Taxonomy" id="44056"/>
    <lineage>
        <taxon>Eukaryota</taxon>
        <taxon>Sar</taxon>
        <taxon>Stramenopiles</taxon>
        <taxon>Ochrophyta</taxon>
        <taxon>Pelagophyceae</taxon>
        <taxon>Pelagomonadales</taxon>
        <taxon>Pelagomonadaceae</taxon>
        <taxon>Aureococcus</taxon>
    </lineage>
</organism>
<gene>
    <name evidence="10" type="primary">RPS2</name>
    <name evidence="10" type="ORF">SO694_00018136</name>
</gene>
<dbReference type="NCBIfam" id="TIGR01020">
    <property type="entry name" value="uS5_euk_arch"/>
    <property type="match status" value="1"/>
</dbReference>
<dbReference type="InterPro" id="IPR005711">
    <property type="entry name" value="Ribosomal_uS5_euk/arc"/>
</dbReference>
<evidence type="ECO:0000256" key="7">
    <source>
        <dbReference type="PROSITE-ProRule" id="PRU00268"/>
    </source>
</evidence>
<evidence type="ECO:0000256" key="6">
    <source>
        <dbReference type="ARBA" id="ARBA00035407"/>
    </source>
</evidence>
<dbReference type="Pfam" id="PF03719">
    <property type="entry name" value="Ribosomal_S5_C"/>
    <property type="match status" value="1"/>
</dbReference>
<sequence>MPIKEYQIVDYFFPPTAGKLKDEVMNIKPVQKQSSAGQRTRFKAYVAVGDFEGHIGLGKKCSSEVATAIRGALIMAKMNLIPIRRGYWGKNSGAPHTIPMKLSGSSGSVSVRLIPAPRGTGIVAAPASKKILAMAGLEDCYSTTRGHSRTTGNFITAVFNAIAASYGYLSPELWKPTVFSKNPFQEHTDFLSKDAVVDAKEAAY</sequence>
<dbReference type="InterPro" id="IPR005324">
    <property type="entry name" value="Ribosomal_uS5_C"/>
</dbReference>
<evidence type="ECO:0000256" key="8">
    <source>
        <dbReference type="RuleBase" id="RU003823"/>
    </source>
</evidence>
<dbReference type="PANTHER" id="PTHR13718">
    <property type="entry name" value="RIBOSOMAL S SUBUNIT"/>
    <property type="match status" value="1"/>
</dbReference>
<evidence type="ECO:0000313" key="10">
    <source>
        <dbReference type="EMBL" id="KAK7241968.1"/>
    </source>
</evidence>
<dbReference type="InterPro" id="IPR013810">
    <property type="entry name" value="Ribosomal_uS5_N"/>
</dbReference>
<dbReference type="Gene3D" id="3.30.230.10">
    <property type="match status" value="1"/>
</dbReference>
<comment type="subcellular location">
    <subcellularLocation>
        <location evidence="1">Plastid</location>
    </subcellularLocation>
</comment>
<dbReference type="Pfam" id="PF00333">
    <property type="entry name" value="Ribosomal_S5"/>
    <property type="match status" value="1"/>
</dbReference>
<protein>
    <recommendedName>
        <fullName evidence="5">Small ribosomal subunit protein uS5</fullName>
    </recommendedName>
    <alternativeName>
        <fullName evidence="6">40S ribosomal protein S2</fullName>
    </alternativeName>
</protein>
<dbReference type="InterPro" id="IPR020568">
    <property type="entry name" value="Ribosomal_Su5_D2-typ_SF"/>
</dbReference>
<dbReference type="Proteomes" id="UP001363151">
    <property type="component" value="Unassembled WGS sequence"/>
</dbReference>
<feature type="domain" description="S5 DRBM" evidence="9">
    <location>
        <begin position="20"/>
        <end position="83"/>
    </location>
</feature>
<evidence type="ECO:0000259" key="9">
    <source>
        <dbReference type="PROSITE" id="PS50881"/>
    </source>
</evidence>
<evidence type="ECO:0000256" key="2">
    <source>
        <dbReference type="ARBA" id="ARBA00008945"/>
    </source>
</evidence>
<keyword evidence="4 7" id="KW-0687">Ribonucleoprotein</keyword>
<evidence type="ECO:0000256" key="4">
    <source>
        <dbReference type="ARBA" id="ARBA00023274"/>
    </source>
</evidence>
<evidence type="ECO:0000256" key="3">
    <source>
        <dbReference type="ARBA" id="ARBA00022980"/>
    </source>
</evidence>
<dbReference type="InterPro" id="IPR000851">
    <property type="entry name" value="Ribosomal_uS5"/>
</dbReference>
<evidence type="ECO:0000256" key="1">
    <source>
        <dbReference type="ARBA" id="ARBA00004474"/>
    </source>
</evidence>
<dbReference type="PANTHER" id="PTHR13718:SF4">
    <property type="entry name" value="40S RIBOSOMAL PROTEIN S2"/>
    <property type="match status" value="1"/>
</dbReference>
<proteinExistence type="inferred from homology"/>
<dbReference type="EMBL" id="JBBJCI010000151">
    <property type="protein sequence ID" value="KAK7241968.1"/>
    <property type="molecule type" value="Genomic_DNA"/>
</dbReference>
<dbReference type="PROSITE" id="PS50881">
    <property type="entry name" value="S5_DSRBD"/>
    <property type="match status" value="1"/>
</dbReference>
<keyword evidence="11" id="KW-1185">Reference proteome</keyword>
<dbReference type="SUPFAM" id="SSF54211">
    <property type="entry name" value="Ribosomal protein S5 domain 2-like"/>
    <property type="match status" value="1"/>
</dbReference>
<dbReference type="InterPro" id="IPR014721">
    <property type="entry name" value="Ribsml_uS5_D2-typ_fold_subgr"/>
</dbReference>
<dbReference type="Gene3D" id="3.30.160.20">
    <property type="match status" value="1"/>
</dbReference>
<evidence type="ECO:0000256" key="5">
    <source>
        <dbReference type="ARBA" id="ARBA00035255"/>
    </source>
</evidence>
<accession>A0ABR1G0C6</accession>